<dbReference type="SUPFAM" id="SSF110296">
    <property type="entry name" value="Oligoxyloglucan reducing end-specific cellobiohydrolase"/>
    <property type="match status" value="2"/>
</dbReference>
<evidence type="ECO:0000313" key="10">
    <source>
        <dbReference type="Proteomes" id="UP000479114"/>
    </source>
</evidence>
<proteinExistence type="predicted"/>
<evidence type="ECO:0000256" key="4">
    <source>
        <dbReference type="ARBA" id="ARBA00023326"/>
    </source>
</evidence>
<dbReference type="Proteomes" id="UP000479114">
    <property type="component" value="Chromosome"/>
</dbReference>
<dbReference type="GO" id="GO:0007156">
    <property type="term" value="P:homophilic cell adhesion via plasma membrane adhesion molecules"/>
    <property type="evidence" value="ECO:0007669"/>
    <property type="project" value="InterPro"/>
</dbReference>
<evidence type="ECO:0000259" key="8">
    <source>
        <dbReference type="PROSITE" id="PS51272"/>
    </source>
</evidence>
<feature type="region of interest" description="Disordered" evidence="5">
    <location>
        <begin position="1507"/>
        <end position="1529"/>
    </location>
</feature>
<feature type="compositionally biased region" description="Low complexity" evidence="5">
    <location>
        <begin position="1507"/>
        <end position="1516"/>
    </location>
</feature>
<dbReference type="PROSITE" id="PS50268">
    <property type="entry name" value="CADHERIN_2"/>
    <property type="match status" value="1"/>
</dbReference>
<keyword evidence="4" id="KW-0624">Polysaccharide degradation</keyword>
<evidence type="ECO:0000256" key="2">
    <source>
        <dbReference type="ARBA" id="ARBA00023001"/>
    </source>
</evidence>
<dbReference type="Pfam" id="PF03442">
    <property type="entry name" value="CBM_X2"/>
    <property type="match status" value="1"/>
</dbReference>
<evidence type="ECO:0000313" key="9">
    <source>
        <dbReference type="EMBL" id="QHW31382.1"/>
    </source>
</evidence>
<keyword evidence="2" id="KW-0136">Cellulose degradation</keyword>
<dbReference type="GO" id="GO:0030245">
    <property type="term" value="P:cellulose catabolic process"/>
    <property type="evidence" value="ECO:0007669"/>
    <property type="project" value="UniProtKB-KW"/>
</dbReference>
<evidence type="ECO:0000256" key="1">
    <source>
        <dbReference type="ARBA" id="ARBA00022729"/>
    </source>
</evidence>
<feature type="domain" description="Cadherin" evidence="7">
    <location>
        <begin position="1223"/>
        <end position="1322"/>
    </location>
</feature>
<dbReference type="NCBIfam" id="TIGR01965">
    <property type="entry name" value="VCBS_repeat"/>
    <property type="match status" value="8"/>
</dbReference>
<dbReference type="PANTHER" id="PTHR45739:SF8">
    <property type="entry name" value="FRAS1-RELATED EXTRACELLULAR MATRIX PROTEIN 1"/>
    <property type="match status" value="1"/>
</dbReference>
<feature type="signal peptide" evidence="6">
    <location>
        <begin position="1"/>
        <end position="19"/>
    </location>
</feature>
<feature type="domain" description="SLH" evidence="8">
    <location>
        <begin position="1970"/>
        <end position="2029"/>
    </location>
</feature>
<dbReference type="KEGG" id="prz:GZH47_11375"/>
<dbReference type="InterPro" id="IPR014756">
    <property type="entry name" value="Ig_E-set"/>
</dbReference>
<dbReference type="PANTHER" id="PTHR45739">
    <property type="entry name" value="MATRIX PROTEIN, PUTATIVE-RELATED"/>
    <property type="match status" value="1"/>
</dbReference>
<dbReference type="GO" id="GO:0016020">
    <property type="term" value="C:membrane"/>
    <property type="evidence" value="ECO:0007669"/>
    <property type="project" value="InterPro"/>
</dbReference>
<evidence type="ECO:0000259" key="7">
    <source>
        <dbReference type="PROSITE" id="PS50268"/>
    </source>
</evidence>
<sequence>MLICFLLIFGMLPQMKAAAASASLPGDQSSAIPSGPVTGLAYGNGTFVGVGYYGKILRSDDGRNWQMAADKTKLDVTYTSVTFGNGVFVAVGYEGAIMTSPDGWNWTQQASPVTSRIAKVDYVAASGINQFFAVTAGGKLLTSSNGAAWIVKTIGGSDLTAIASNGSVVVIGDAAGHVHASSNGTNWTDQKLSGSAFFINSILSLNGRFYANDPIAGTLTSTDGLGWYNISLGGAGQIFAGLYDGNSYYLFGYDGSSQGGVFTSAKSDGVNFARQLKSETMTVQQGLYAEGVYVEAGNDGVVTSTDGSQFTYAYGGEFTGVVYNGAYYIAAGKHGNDGIVMTSPDFVNWTPLSLPLIPALKSIAYGGGRYVAVSDWPGSVIESADGVTWGAAVEVDQDAGFSSVAFGNGVFVAVDEIGSIYRSTDSASGWNLVRSDAVNYYSLRTVSYSAGLFYAVGDGGTILQSSDGVAWTSAPSAPSATTFNKYIPQQADIPYSLLNSSGFTLLQVSSQGSLLQAGTDYTFNAGTNIVTFSKSYLAGLDNGWHSFDFHLSNQVFERLAVNVTNTAPALPQVTGATMSPYGTVASWNSVANAVGYDVQMYRNGSVWGGAVSLGAGASNWDFQAAMLAGGPADYKVKVTAKGDIVNFVDGPQSAESNLRTIFKTPTEDGTADKAGTTQHANFNIVVNATDGASATAQKSGVNVLRSVTSVAASGGKAMLPIDIAKLSEGANDIVIALKDGAGNYSEALTVSLTRDTKPVGTAAAQTTNEDTALNGTLGATVYNIDGTRTATFAKASEPAHGTLTVNGATGAYTYTPASNYFGSDSFIFTVNDGAYASAPATVSITVNAVNDAPTAAGATETTAEDTPLVGTLIGADVDTGSTLTFAKATDPVHGTLIVNSATGAYTYTPASDYNGSDSFTFTVSDGVLTTAPATVNITVTAVNDAPTGISATDVTDEDTVLTGTLHGSDIDTAGSALTFVLAAAPVHGEVSIDEATGDFTYTPASNYNGNDSFTFRVNDGVLTSAPATFTIGVNAVNDAPTAEGATETTAEGTPLTGMLVGADVDTGSTLTFANAADPAHGTLIVNSATGAYTYTPASDYNGSDSFTFTVSDGTLTSAPATIDITVIAVNNAPTGTPAAATTDEDTALTGTLTGTDVDTAAASLTFAKAADPAHGTLTVEANGAYTYTPASNYNGSDSFTFTVSDGEFASVPATISITVNPVNDAPAGTAASETTAEDTALSGTLTGTDAETAAASLTFAKATDPEHGTLTVNSASGAYTYTPDGDYSGSDSFTFTVSDGELTSAPATISITVTAINDAPTATAASETTAEDTAFSGTLSGTDVDTAAASLTFAKAADPAHGTVTVEANGAYTYTPNHDYSGSDSFTFTVSDGAVTSAPATIGITVNPVNDAPAGTDASATTAEDTALSGTLSGTDAETAAASLTFAKATDPEHGEVTVDETTGAYTYTPASNYNGSDSFTFTVSDGALTSDPATISITVTAVNDAPSATAASATTAEDKTLNGTLTGTDPDTGATLTFAKASEPAHGTVTINETTGAYTYKPAHDYNGKDSFDFTVSDGTLTSAAATVSITVKAVSESSNDTTPTTDNEPSPATVEVFVNGKAVKIGTATTANANGRSVTTISVDAAKLEELLADEGLNAIIKIAVAGKSDVVVGELNGQTVQLMKQKQSVIKIQTTSGSYVLPAEQIDMNALSGQLGQNIELKDIKLHIEIAKPTTAELEMIENAVRAGAFTLAAPPLEFTVKAVYGDKSIEVSKFNGYVERIIALPEGVDPSEVTTAIAIDSDGTLRHVPTQIVQIDGKYYAKANSLTNSIYAVVAHAVTFTDVEHHWAKDAVNDMGSRMIISGIGNGLFSPDRDITRAEFAAIMVRGLGLKLEEGANSFSDVKVSDWYSSAVNTAYANKLINGFEDGKFHPMDKITREQAMAIIAKAMEMTGLRADDQTASAEQMLHAFTDVNSVAAWAQASLADCLQAGIVTGRTATELAPKANMTRAEVAAIVQRLLKKSDLI</sequence>
<dbReference type="RefSeq" id="WP_162640190.1">
    <property type="nucleotide sequence ID" value="NZ_CP048286.1"/>
</dbReference>
<dbReference type="Pfam" id="PF17963">
    <property type="entry name" value="Big_9"/>
    <property type="match status" value="9"/>
</dbReference>
<feature type="domain" description="SLH" evidence="8">
    <location>
        <begin position="1903"/>
        <end position="1962"/>
    </location>
</feature>
<dbReference type="InterPro" id="IPR002126">
    <property type="entry name" value="Cadherin-like_dom"/>
</dbReference>
<dbReference type="InterPro" id="IPR001119">
    <property type="entry name" value="SLH_dom"/>
</dbReference>
<evidence type="ECO:0000256" key="3">
    <source>
        <dbReference type="ARBA" id="ARBA00023277"/>
    </source>
</evidence>
<dbReference type="InterPro" id="IPR010221">
    <property type="entry name" value="VCBS_dom"/>
</dbReference>
<dbReference type="Gene3D" id="2.60.40.3440">
    <property type="match status" value="9"/>
</dbReference>
<name>A0A6C0P3Y4_9BACL</name>
<keyword evidence="10" id="KW-1185">Reference proteome</keyword>
<dbReference type="PROSITE" id="PS51272">
    <property type="entry name" value="SLH"/>
    <property type="match status" value="3"/>
</dbReference>
<dbReference type="SUPFAM" id="SSF49313">
    <property type="entry name" value="Cadherin-like"/>
    <property type="match status" value="3"/>
</dbReference>
<dbReference type="CDD" id="cd11304">
    <property type="entry name" value="Cadherin_repeat"/>
    <property type="match status" value="4"/>
</dbReference>
<dbReference type="Pfam" id="PF00395">
    <property type="entry name" value="SLH"/>
    <property type="match status" value="3"/>
</dbReference>
<accession>A0A6C0P3Y4</accession>
<feature type="domain" description="SLH" evidence="8">
    <location>
        <begin position="1839"/>
        <end position="1902"/>
    </location>
</feature>
<keyword evidence="1 6" id="KW-0732">Signal</keyword>
<evidence type="ECO:0000256" key="6">
    <source>
        <dbReference type="SAM" id="SignalP"/>
    </source>
</evidence>
<keyword evidence="3" id="KW-0119">Carbohydrate metabolism</keyword>
<reference evidence="9 10" key="1">
    <citation type="submission" date="2020-02" db="EMBL/GenBank/DDBJ databases">
        <title>Paenibacillus sp. nov., isolated from rhizosphere soil of tomato.</title>
        <authorList>
            <person name="Weon H.-Y."/>
            <person name="Lee S.A."/>
        </authorList>
    </citation>
    <scope>NUCLEOTIDE SEQUENCE [LARGE SCALE GENOMIC DNA]</scope>
    <source>
        <strain evidence="9 10">14171R-81</strain>
    </source>
</reference>
<dbReference type="NCBIfam" id="NF012211">
    <property type="entry name" value="tand_rpt_95"/>
    <property type="match status" value="9"/>
</dbReference>
<protein>
    <submittedName>
        <fullName evidence="9">Tandem-95 repeat protein</fullName>
    </submittedName>
</protein>
<dbReference type="InterPro" id="IPR051561">
    <property type="entry name" value="FRAS1_ECM"/>
</dbReference>
<organism evidence="9 10">
    <name type="scientific">Paenibacillus rhizovicinus</name>
    <dbReference type="NCBI Taxonomy" id="2704463"/>
    <lineage>
        <taxon>Bacteria</taxon>
        <taxon>Bacillati</taxon>
        <taxon>Bacillota</taxon>
        <taxon>Bacilli</taxon>
        <taxon>Bacillales</taxon>
        <taxon>Paenibacillaceae</taxon>
        <taxon>Paenibacillus</taxon>
    </lineage>
</organism>
<dbReference type="GO" id="GO:0005509">
    <property type="term" value="F:calcium ion binding"/>
    <property type="evidence" value="ECO:0007669"/>
    <property type="project" value="InterPro"/>
</dbReference>
<dbReference type="InterPro" id="IPR005102">
    <property type="entry name" value="Carbo-bd_X2"/>
</dbReference>
<dbReference type="EMBL" id="CP048286">
    <property type="protein sequence ID" value="QHW31382.1"/>
    <property type="molecule type" value="Genomic_DNA"/>
</dbReference>
<gene>
    <name evidence="9" type="ORF">GZH47_11375</name>
</gene>
<evidence type="ECO:0000256" key="5">
    <source>
        <dbReference type="SAM" id="MobiDB-lite"/>
    </source>
</evidence>
<feature type="chain" id="PRO_5025616624" evidence="6">
    <location>
        <begin position="20"/>
        <end position="2029"/>
    </location>
</feature>
<dbReference type="SUPFAM" id="SSF81296">
    <property type="entry name" value="E set domains"/>
    <property type="match status" value="1"/>
</dbReference>
<dbReference type="InterPro" id="IPR015919">
    <property type="entry name" value="Cadherin-like_sf"/>
</dbReference>
<dbReference type="GO" id="GO:0009653">
    <property type="term" value="P:anatomical structure morphogenesis"/>
    <property type="evidence" value="ECO:0007669"/>
    <property type="project" value="TreeGrafter"/>
</dbReference>